<evidence type="ECO:0000256" key="1">
    <source>
        <dbReference type="SAM" id="SignalP"/>
    </source>
</evidence>
<organism evidence="2 3">
    <name type="scientific">Allochromatium humboldtianum</name>
    <dbReference type="NCBI Taxonomy" id="504901"/>
    <lineage>
        <taxon>Bacteria</taxon>
        <taxon>Pseudomonadati</taxon>
        <taxon>Pseudomonadota</taxon>
        <taxon>Gammaproteobacteria</taxon>
        <taxon>Chromatiales</taxon>
        <taxon>Chromatiaceae</taxon>
        <taxon>Allochromatium</taxon>
    </lineage>
</organism>
<comment type="caution">
    <text evidence="2">The sequence shown here is derived from an EMBL/GenBank/DDBJ whole genome shotgun (WGS) entry which is preliminary data.</text>
</comment>
<reference evidence="2 3" key="1">
    <citation type="submission" date="2020-06" db="EMBL/GenBank/DDBJ databases">
        <title>Whole-genome sequence of Allochromatium humboldtianum DSM 21881, type strain.</title>
        <authorList>
            <person name="Kyndt J.A."/>
            <person name="Meyer T.E."/>
        </authorList>
    </citation>
    <scope>NUCLEOTIDE SEQUENCE [LARGE SCALE GENOMIC DNA]</scope>
    <source>
        <strain evidence="2 3">DSM 21881</strain>
    </source>
</reference>
<dbReference type="EMBL" id="JABZEO010000008">
    <property type="protein sequence ID" value="NVZ10178.1"/>
    <property type="molecule type" value="Genomic_DNA"/>
</dbReference>
<feature type="signal peptide" evidence="1">
    <location>
        <begin position="1"/>
        <end position="21"/>
    </location>
</feature>
<sequence>MFSKKFLFFIAFLLVAPQANAFWGFATKSIAAIAKNTKVLDESEIIRLSALSDEIQGTAKVGKELGKLNLPDEVLEDTFLRIAIHQNKISREAAEEMFPRLSGVPGFRSTLRKIIGNSDAGTAGHLNEIQIADSALTNGFKALGIGEKFIDGLKKGPTDIDVLLGKEGKIFAIEAKNYAATTKIPMDKFRADLDSLVMYKKTDKNIIPIFTITNKPNDLGYLRMLQHEADKRGVQILFGSPQEQVEQIRMLGEIL</sequence>
<dbReference type="RefSeq" id="WP_176976920.1">
    <property type="nucleotide sequence ID" value="NZ_JABZEO010000008.1"/>
</dbReference>
<evidence type="ECO:0008006" key="4">
    <source>
        <dbReference type="Google" id="ProtNLM"/>
    </source>
</evidence>
<evidence type="ECO:0000313" key="3">
    <source>
        <dbReference type="Proteomes" id="UP000592294"/>
    </source>
</evidence>
<evidence type="ECO:0000313" key="2">
    <source>
        <dbReference type="EMBL" id="NVZ10178.1"/>
    </source>
</evidence>
<keyword evidence="1" id="KW-0732">Signal</keyword>
<name>A0A850RA51_9GAMM</name>
<feature type="chain" id="PRO_5032290671" description="Restriction endonuclease type IV Mrr domain-containing protein" evidence="1">
    <location>
        <begin position="22"/>
        <end position="255"/>
    </location>
</feature>
<keyword evidence="3" id="KW-1185">Reference proteome</keyword>
<dbReference type="Proteomes" id="UP000592294">
    <property type="component" value="Unassembled WGS sequence"/>
</dbReference>
<protein>
    <recommendedName>
        <fullName evidence="4">Restriction endonuclease type IV Mrr domain-containing protein</fullName>
    </recommendedName>
</protein>
<gene>
    <name evidence="2" type="ORF">HW932_12995</name>
</gene>
<accession>A0A850RA51</accession>
<dbReference type="AlphaFoldDB" id="A0A850RA51"/>
<proteinExistence type="predicted"/>